<sequence>MQLLFNFIRRYWLVIAAINLTLITVLSLTPLAELPTVPGTDKTHHFIAYGALIFSVALRRPKRWLWIALFFFCWSGVIELLQPYVNRYGEWLDLLANGTGLLCGIALAFIVEKLFLTK</sequence>
<evidence type="ECO:0000256" key="1">
    <source>
        <dbReference type="SAM" id="Phobius"/>
    </source>
</evidence>
<name>A0A0J8V8V1_9GAMM</name>
<dbReference type="AlphaFoldDB" id="A0A0J8V8V1"/>
<keyword evidence="1" id="KW-0812">Transmembrane</keyword>
<dbReference type="PANTHER" id="PTHR28008">
    <property type="entry name" value="DOMAIN PROTEIN, PUTATIVE (AFU_ORTHOLOGUE AFUA_3G10980)-RELATED"/>
    <property type="match status" value="1"/>
</dbReference>
<dbReference type="RefSeq" id="WP_048899534.1">
    <property type="nucleotide sequence ID" value="NZ_AP024852.1"/>
</dbReference>
<dbReference type="PANTHER" id="PTHR28008:SF1">
    <property type="entry name" value="DOMAIN PROTEIN, PUTATIVE (AFU_ORTHOLOGUE AFUA_3G10980)-RELATED"/>
    <property type="match status" value="1"/>
</dbReference>
<feature type="transmembrane region" description="Helical" evidence="1">
    <location>
        <begin position="43"/>
        <end position="58"/>
    </location>
</feature>
<organism evidence="3 4">
    <name type="scientific">Photobacterium swingsii</name>
    <dbReference type="NCBI Taxonomy" id="680026"/>
    <lineage>
        <taxon>Bacteria</taxon>
        <taxon>Pseudomonadati</taxon>
        <taxon>Pseudomonadota</taxon>
        <taxon>Gammaproteobacteria</taxon>
        <taxon>Vibrionales</taxon>
        <taxon>Vibrionaceae</taxon>
        <taxon>Photobacterium</taxon>
    </lineage>
</organism>
<feature type="transmembrane region" description="Helical" evidence="1">
    <location>
        <begin position="65"/>
        <end position="85"/>
    </location>
</feature>
<keyword evidence="1" id="KW-1133">Transmembrane helix</keyword>
<keyword evidence="1" id="KW-0472">Membrane</keyword>
<dbReference type="Pfam" id="PF04892">
    <property type="entry name" value="VanZ"/>
    <property type="match status" value="1"/>
</dbReference>
<evidence type="ECO:0000313" key="4">
    <source>
        <dbReference type="Proteomes" id="UP000240481"/>
    </source>
</evidence>
<dbReference type="InterPro" id="IPR006976">
    <property type="entry name" value="VanZ-like"/>
</dbReference>
<dbReference type="STRING" id="680026.AB733_15235"/>
<keyword evidence="4" id="KW-1185">Reference proteome</keyword>
<feature type="transmembrane region" description="Helical" evidence="1">
    <location>
        <begin position="12"/>
        <end position="31"/>
    </location>
</feature>
<dbReference type="OrthoDB" id="582407at2"/>
<dbReference type="Proteomes" id="UP000240481">
    <property type="component" value="Unassembled WGS sequence"/>
</dbReference>
<dbReference type="EMBL" id="PYLZ01000002">
    <property type="protein sequence ID" value="PSW26065.1"/>
    <property type="molecule type" value="Genomic_DNA"/>
</dbReference>
<comment type="caution">
    <text evidence="3">The sequence shown here is derived from an EMBL/GenBank/DDBJ whole genome shotgun (WGS) entry which is preliminary data.</text>
</comment>
<accession>A0A0J8V8V1</accession>
<evidence type="ECO:0000259" key="2">
    <source>
        <dbReference type="Pfam" id="PF04892"/>
    </source>
</evidence>
<gene>
    <name evidence="3" type="ORF">C9I94_05820</name>
</gene>
<protein>
    <recommendedName>
        <fullName evidence="2">VanZ-like domain-containing protein</fullName>
    </recommendedName>
</protein>
<feature type="transmembrane region" description="Helical" evidence="1">
    <location>
        <begin position="91"/>
        <end position="111"/>
    </location>
</feature>
<proteinExistence type="predicted"/>
<evidence type="ECO:0000313" key="3">
    <source>
        <dbReference type="EMBL" id="PSW26065.1"/>
    </source>
</evidence>
<feature type="domain" description="VanZ-like" evidence="2">
    <location>
        <begin position="4"/>
        <end position="111"/>
    </location>
</feature>
<reference evidence="3 4" key="1">
    <citation type="submission" date="2018-01" db="EMBL/GenBank/DDBJ databases">
        <title>Whole genome sequencing of Histamine producing bacteria.</title>
        <authorList>
            <person name="Butler K."/>
        </authorList>
    </citation>
    <scope>NUCLEOTIDE SEQUENCE [LARGE SCALE GENOMIC DNA]</scope>
    <source>
        <strain evidence="3 4">DSM 24669</strain>
    </source>
</reference>